<gene>
    <name evidence="1" type="ORF">TMI583_LOCUS39130</name>
</gene>
<dbReference type="AlphaFoldDB" id="A0A8S2U359"/>
<sequence length="666" mass="77010">ACEASIEKRSAAIAPLRHALPFLPEDLKSLFKPKINEYTEKFAEEENAYKRKFKENVGTLSVEKVGELALQCEEEKRDELFEMLHTGVKEKLENHWRNLQNALNNENMQDALNSMKEIITHKEYIRNIPDVDRFYSNGCILINTSVIDYTETVSSMFQIEKIQMIDRAVTNIILYIEFGEKFHLKFPELLPEKELEKIKTGVENIYNYFCSTSSRFDTAISELDIKSLLEIANIMKRSNEFLNKVRSWSCRHKSIETFLTDMKNIKLYSDMMSELKNKIDDLKKNVSLGLISDETTRFETTRDKFFSALAMSFKILKSISSEFGDILLSTTDFQRLETELKQKVEDLKEKLLFTASKNELSSLNSDQFRIYYSHLVSFDKCLRVPEIKIRDNLELAEAKILEKVMLLSEGIASLSSDVTKVAELLEKMKFYAENISMFDTKINERIDEVLKSYKTKHGSSILSQLTMILERSDVGSRLISEHSCLSGENWRKRREKMQKQDDLDYVMGALEGDDLVKDVLCSRYKTFRRTYDDLVSRSLGSFNLKTQTEPNLEVLISQTKFLIGEVVQETNVIIWKYSFRDKIPELLAHIFAIWTLKNTQHYNNSRGIDESRAYLLMPHVAQVIAIFRILGIDCGENITIKKHGIVAAKVKSNHLINNLVQIGTGE</sequence>
<dbReference type="EMBL" id="CAJOBA010058963">
    <property type="protein sequence ID" value="CAF4312286.1"/>
    <property type="molecule type" value="Genomic_DNA"/>
</dbReference>
<protein>
    <submittedName>
        <fullName evidence="1">Uncharacterized protein</fullName>
    </submittedName>
</protein>
<dbReference type="Proteomes" id="UP000682733">
    <property type="component" value="Unassembled WGS sequence"/>
</dbReference>
<feature type="non-terminal residue" evidence="1">
    <location>
        <position position="1"/>
    </location>
</feature>
<feature type="non-terminal residue" evidence="1">
    <location>
        <position position="666"/>
    </location>
</feature>
<evidence type="ECO:0000313" key="2">
    <source>
        <dbReference type="Proteomes" id="UP000682733"/>
    </source>
</evidence>
<evidence type="ECO:0000313" key="1">
    <source>
        <dbReference type="EMBL" id="CAF4312286.1"/>
    </source>
</evidence>
<organism evidence="1 2">
    <name type="scientific">Didymodactylos carnosus</name>
    <dbReference type="NCBI Taxonomy" id="1234261"/>
    <lineage>
        <taxon>Eukaryota</taxon>
        <taxon>Metazoa</taxon>
        <taxon>Spiralia</taxon>
        <taxon>Gnathifera</taxon>
        <taxon>Rotifera</taxon>
        <taxon>Eurotatoria</taxon>
        <taxon>Bdelloidea</taxon>
        <taxon>Philodinida</taxon>
        <taxon>Philodinidae</taxon>
        <taxon>Didymodactylos</taxon>
    </lineage>
</organism>
<reference evidence="1" key="1">
    <citation type="submission" date="2021-02" db="EMBL/GenBank/DDBJ databases">
        <authorList>
            <person name="Nowell W R."/>
        </authorList>
    </citation>
    <scope>NUCLEOTIDE SEQUENCE</scope>
</reference>
<accession>A0A8S2U359</accession>
<proteinExistence type="predicted"/>
<name>A0A8S2U359_9BILA</name>
<comment type="caution">
    <text evidence="1">The sequence shown here is derived from an EMBL/GenBank/DDBJ whole genome shotgun (WGS) entry which is preliminary data.</text>
</comment>